<protein>
    <submittedName>
        <fullName evidence="2">Uncharacterized protein</fullName>
    </submittedName>
</protein>
<evidence type="ECO:0000256" key="1">
    <source>
        <dbReference type="SAM" id="Phobius"/>
    </source>
</evidence>
<evidence type="ECO:0000313" key="3">
    <source>
        <dbReference type="Proteomes" id="UP000617426"/>
    </source>
</evidence>
<evidence type="ECO:0000313" key="2">
    <source>
        <dbReference type="EMBL" id="MBB6335082.1"/>
    </source>
</evidence>
<comment type="caution">
    <text evidence="2">The sequence shown here is derived from an EMBL/GenBank/DDBJ whole genome shotgun (WGS) entry which is preliminary data.</text>
</comment>
<dbReference type="RefSeq" id="WP_184453249.1">
    <property type="nucleotide sequence ID" value="NZ_JACHMK010000001.1"/>
</dbReference>
<keyword evidence="1" id="KW-0472">Membrane</keyword>
<keyword evidence="3" id="KW-1185">Reference proteome</keyword>
<dbReference type="Proteomes" id="UP000617426">
    <property type="component" value="Unassembled WGS sequence"/>
</dbReference>
<reference evidence="2" key="1">
    <citation type="submission" date="2020-08" db="EMBL/GenBank/DDBJ databases">
        <title>Sequencing the genomes of 1000 actinobacteria strains.</title>
        <authorList>
            <person name="Klenk H.-P."/>
        </authorList>
    </citation>
    <scope>NUCLEOTIDE SEQUENCE</scope>
    <source>
        <strain evidence="2">DSM 10695</strain>
    </source>
</reference>
<sequence>MHVYDIVRLCRRFRAVGERCFHKTIQGIQHRRLGFRIVVVNMRNQERRRRLLLGILGTFVAAVVLRYVPSVVLLPALTESGMIHAGSGLHVLVANALLVLAEISAVACGLQVAVLIVGWTRIQDDDFEQ</sequence>
<dbReference type="AlphaFoldDB" id="A0A923E664"/>
<feature type="transmembrane region" description="Helical" evidence="1">
    <location>
        <begin position="51"/>
        <end position="69"/>
    </location>
</feature>
<gene>
    <name evidence="2" type="ORF">HD592_001647</name>
</gene>
<accession>A0A923E664</accession>
<organism evidence="2 3">
    <name type="scientific">Schaalia hyovaginalis</name>
    <dbReference type="NCBI Taxonomy" id="29316"/>
    <lineage>
        <taxon>Bacteria</taxon>
        <taxon>Bacillati</taxon>
        <taxon>Actinomycetota</taxon>
        <taxon>Actinomycetes</taxon>
        <taxon>Actinomycetales</taxon>
        <taxon>Actinomycetaceae</taxon>
        <taxon>Schaalia</taxon>
    </lineage>
</organism>
<proteinExistence type="predicted"/>
<name>A0A923E664_9ACTO</name>
<feature type="transmembrane region" description="Helical" evidence="1">
    <location>
        <begin position="89"/>
        <end position="119"/>
    </location>
</feature>
<keyword evidence="1" id="KW-0812">Transmembrane</keyword>
<keyword evidence="1" id="KW-1133">Transmembrane helix</keyword>
<dbReference type="EMBL" id="JACHMK010000001">
    <property type="protein sequence ID" value="MBB6335082.1"/>
    <property type="molecule type" value="Genomic_DNA"/>
</dbReference>